<dbReference type="PANTHER" id="PTHR31286:SF180">
    <property type="entry name" value="OS10G0362600 PROTEIN"/>
    <property type="match status" value="1"/>
</dbReference>
<protein>
    <recommendedName>
        <fullName evidence="2">DUF4283 domain-containing protein</fullName>
    </recommendedName>
</protein>
<reference evidence="3 4" key="1">
    <citation type="journal article" date="2018" name="Mol. Plant">
        <title>The genome of Artemisia annua provides insight into the evolution of Asteraceae family and artemisinin biosynthesis.</title>
        <authorList>
            <person name="Shen Q."/>
            <person name="Zhang L."/>
            <person name="Liao Z."/>
            <person name="Wang S."/>
            <person name="Yan T."/>
            <person name="Shi P."/>
            <person name="Liu M."/>
            <person name="Fu X."/>
            <person name="Pan Q."/>
            <person name="Wang Y."/>
            <person name="Lv Z."/>
            <person name="Lu X."/>
            <person name="Zhang F."/>
            <person name="Jiang W."/>
            <person name="Ma Y."/>
            <person name="Chen M."/>
            <person name="Hao X."/>
            <person name="Li L."/>
            <person name="Tang Y."/>
            <person name="Lv G."/>
            <person name="Zhou Y."/>
            <person name="Sun X."/>
            <person name="Brodelius P.E."/>
            <person name="Rose J.K.C."/>
            <person name="Tang K."/>
        </authorList>
    </citation>
    <scope>NUCLEOTIDE SEQUENCE [LARGE SCALE GENOMIC DNA]</scope>
    <source>
        <strain evidence="4">cv. Huhao1</strain>
        <tissue evidence="3">Leaf</tissue>
    </source>
</reference>
<dbReference type="EMBL" id="PKPP01001984">
    <property type="protein sequence ID" value="PWA78481.1"/>
    <property type="molecule type" value="Genomic_DNA"/>
</dbReference>
<evidence type="ECO:0000313" key="4">
    <source>
        <dbReference type="Proteomes" id="UP000245207"/>
    </source>
</evidence>
<feature type="compositionally biased region" description="Basic residues" evidence="1">
    <location>
        <begin position="40"/>
        <end position="53"/>
    </location>
</feature>
<dbReference type="InterPro" id="IPR040256">
    <property type="entry name" value="At4g02000-like"/>
</dbReference>
<dbReference type="PANTHER" id="PTHR31286">
    <property type="entry name" value="GLYCINE-RICH CELL WALL STRUCTURAL PROTEIN 1.8-LIKE"/>
    <property type="match status" value="1"/>
</dbReference>
<sequence length="830" mass="91114">MPPESKPPDRILEEFCSLTGMESKYLKHKPIFPSDVSHPPKSRGRPKGVKNRSKSVMIKVQSPGSASAGAGAILKRLRNSKKEGLGRSRSDAGPFEGKSGKRSNTSSNPIDEALVKVLDRLAYDKSISEQMVFKEGVKDNVLAHSNVPKSSDYCSIEGNDGSFIRNPIEPIVTNLNGNGCDLADKDGENSKVDPVLASNKTSKPNIADVENVGDESLRKTKQVGMEVDGENSTFIFGDMQRNKGILNKPTIGLNQVHFGPSLFYKPKSAWSSKSDGAINIESFAEKMKKGVEDRELQMKFDPQCVTKQSDGSKRIAISVEDIKKGSEACALQLYGYFVGTSMDYRVVNANLSKMWRVYGISDITKTNAGLFYFKFKNEEGMKAVLESGPWMINNVPLVLNVWEPGIWLEKVEPSTIPIWVCVYGIPMELCNGNGIGKIMSGVGRPMLMDRLTKERCLKKSGKLDFARVLVEVSASEVLPTSLEIEYPVIGNRPARVGKLDVKYQWKPPQCTFCSTFGHSTVSCKLRPRTDDENAANVLKAALNVNNSVLAKEGDVKNNDDGFLIVGKKNKIVSNSVGVHNDNQSNLAKRNVSNSGYVNGFQNYNRSNGGKGPYQQNRNSVGMGFKQQNQVQKGKSVGNAVKVGQKVNVDEKSKKGSVPMSKKSGNIQVGKSGMVHKPPLSSKYDANFQPKVLVRGSNSTKPNGSVDENLPISNSFDALKDQDMMDKEDCFNHGADEEYQKVVWPKLQAEVVEVMVSGIYPSLAVRSNWSLAQLDFFYNNCPKYGMEPYVDDEVESETDGMAVEMKPDCDDSSVPVVVNDGTNKTSSNNES</sequence>
<feature type="compositionally biased region" description="Basic and acidic residues" evidence="1">
    <location>
        <begin position="80"/>
        <end position="90"/>
    </location>
</feature>
<accession>A0A2U1NYA4</accession>
<feature type="compositionally biased region" description="Polar residues" evidence="1">
    <location>
        <begin position="820"/>
        <end position="830"/>
    </location>
</feature>
<feature type="compositionally biased region" description="Low complexity" evidence="1">
    <location>
        <begin position="62"/>
        <end position="72"/>
    </location>
</feature>
<evidence type="ECO:0000259" key="2">
    <source>
        <dbReference type="Pfam" id="PF14111"/>
    </source>
</evidence>
<dbReference type="Pfam" id="PF14111">
    <property type="entry name" value="DUF4283"/>
    <property type="match status" value="1"/>
</dbReference>
<proteinExistence type="predicted"/>
<keyword evidence="4" id="KW-1185">Reference proteome</keyword>
<dbReference type="OrthoDB" id="1939300at2759"/>
<organism evidence="3 4">
    <name type="scientific">Artemisia annua</name>
    <name type="common">Sweet wormwood</name>
    <dbReference type="NCBI Taxonomy" id="35608"/>
    <lineage>
        <taxon>Eukaryota</taxon>
        <taxon>Viridiplantae</taxon>
        <taxon>Streptophyta</taxon>
        <taxon>Embryophyta</taxon>
        <taxon>Tracheophyta</taxon>
        <taxon>Spermatophyta</taxon>
        <taxon>Magnoliopsida</taxon>
        <taxon>eudicotyledons</taxon>
        <taxon>Gunneridae</taxon>
        <taxon>Pentapetalae</taxon>
        <taxon>asterids</taxon>
        <taxon>campanulids</taxon>
        <taxon>Asterales</taxon>
        <taxon>Asteraceae</taxon>
        <taxon>Asteroideae</taxon>
        <taxon>Anthemideae</taxon>
        <taxon>Artemisiinae</taxon>
        <taxon>Artemisia</taxon>
    </lineage>
</organism>
<feature type="region of interest" description="Disordered" evidence="1">
    <location>
        <begin position="29"/>
        <end position="108"/>
    </location>
</feature>
<feature type="region of interest" description="Disordered" evidence="1">
    <location>
        <begin position="650"/>
        <end position="675"/>
    </location>
</feature>
<evidence type="ECO:0000256" key="1">
    <source>
        <dbReference type="SAM" id="MobiDB-lite"/>
    </source>
</evidence>
<evidence type="ECO:0000313" key="3">
    <source>
        <dbReference type="EMBL" id="PWA78481.1"/>
    </source>
</evidence>
<feature type="domain" description="DUF4283" evidence="2">
    <location>
        <begin position="327"/>
        <end position="406"/>
    </location>
</feature>
<dbReference type="Proteomes" id="UP000245207">
    <property type="component" value="Unassembled WGS sequence"/>
</dbReference>
<gene>
    <name evidence="3" type="ORF">CTI12_AA215700</name>
</gene>
<comment type="caution">
    <text evidence="3">The sequence shown here is derived from an EMBL/GenBank/DDBJ whole genome shotgun (WGS) entry which is preliminary data.</text>
</comment>
<dbReference type="AlphaFoldDB" id="A0A2U1NYA4"/>
<dbReference type="STRING" id="35608.A0A2U1NYA4"/>
<dbReference type="InterPro" id="IPR025558">
    <property type="entry name" value="DUF4283"/>
</dbReference>
<feature type="region of interest" description="Disordered" evidence="1">
    <location>
        <begin position="803"/>
        <end position="830"/>
    </location>
</feature>
<name>A0A2U1NYA4_ARTAN</name>